<dbReference type="AlphaFoldDB" id="A0A2S8SQ80"/>
<organism evidence="2 3">
    <name type="scientific">Abditibacterium utsteinense</name>
    <dbReference type="NCBI Taxonomy" id="1960156"/>
    <lineage>
        <taxon>Bacteria</taxon>
        <taxon>Pseudomonadati</taxon>
        <taxon>Abditibacteriota</taxon>
        <taxon>Abditibacteriia</taxon>
        <taxon>Abditibacteriales</taxon>
        <taxon>Abditibacteriaceae</taxon>
        <taxon>Abditibacterium</taxon>
    </lineage>
</organism>
<keyword evidence="2" id="KW-0808">Transferase</keyword>
<dbReference type="RefSeq" id="WP_106380939.1">
    <property type="nucleotide sequence ID" value="NZ_NIGF01000018.1"/>
</dbReference>
<gene>
    <name evidence="2" type="ORF">B1R32_11845</name>
</gene>
<dbReference type="GO" id="GO:0016740">
    <property type="term" value="F:transferase activity"/>
    <property type="evidence" value="ECO:0007669"/>
    <property type="project" value="UniProtKB-KW"/>
</dbReference>
<dbReference type="InParanoid" id="A0A2S8SQ80"/>
<protein>
    <submittedName>
        <fullName evidence="2">Phosphoribosyl transferase (PRTase)</fullName>
    </submittedName>
</protein>
<sequence>MIITPWPNLEIIAQNRGIVDPYRSENAALFRGEEAFDAAVTGRARWSKPSPEPALDADFESVLLDSIDQNAAIISGLARELARVIAEFYGADDKPILVAILRAGVPITALLSLLLEEKWGETVPTRAFSLFYGLGWDEKALENIVAEFPGRPLLFVDGWTSGGNVAIELKRAFEGWKRAGKADFTRGQNPKLAVLCDPRGKADFRAVRADLFVPSACFTAPETLGFSRGFALGENEMFGVYEFPSALLKPLWLQKWLEVLDAAPAPLPPDEGAQTEAPPPNVRVDVNEVVRALINRDPREIWLCDEELAARKHLAPLLHLAKLRSVPVRFGSEKPRRWGAIAAAQMA</sequence>
<evidence type="ECO:0000313" key="2">
    <source>
        <dbReference type="EMBL" id="PQV62948.1"/>
    </source>
</evidence>
<feature type="domain" description="Cysteine protease StiP N-terminal" evidence="1">
    <location>
        <begin position="50"/>
        <end position="221"/>
    </location>
</feature>
<dbReference type="InterPro" id="IPR029057">
    <property type="entry name" value="PRTase-like"/>
</dbReference>
<reference evidence="2 3" key="1">
    <citation type="journal article" date="2018" name="Syst. Appl. Microbiol.">
        <title>Abditibacterium utsteinense sp. nov., the first cultivated member of candidate phylum FBP, isolated from ice-free Antarctic soil samples.</title>
        <authorList>
            <person name="Tahon G."/>
            <person name="Tytgat B."/>
            <person name="Lebbe L."/>
            <person name="Carlier A."/>
            <person name="Willems A."/>
        </authorList>
    </citation>
    <scope>NUCLEOTIDE SEQUENCE [LARGE SCALE GENOMIC DNA]</scope>
    <source>
        <strain evidence="2 3">LMG 29911</strain>
    </source>
</reference>
<dbReference type="Pfam" id="PF11202">
    <property type="entry name" value="StiP"/>
    <property type="match status" value="1"/>
</dbReference>
<evidence type="ECO:0000313" key="3">
    <source>
        <dbReference type="Proteomes" id="UP000237684"/>
    </source>
</evidence>
<dbReference type="OrthoDB" id="1663315at2"/>
<evidence type="ECO:0000259" key="1">
    <source>
        <dbReference type="Pfam" id="PF11202"/>
    </source>
</evidence>
<proteinExistence type="predicted"/>
<accession>A0A2S8SQ80</accession>
<keyword evidence="3" id="KW-1185">Reference proteome</keyword>
<dbReference type="Proteomes" id="UP000237684">
    <property type="component" value="Unassembled WGS sequence"/>
</dbReference>
<name>A0A2S8SQ80_9BACT</name>
<dbReference type="InterPro" id="IPR011215">
    <property type="entry name" value="StiP_N"/>
</dbReference>
<dbReference type="SUPFAM" id="SSF53271">
    <property type="entry name" value="PRTase-like"/>
    <property type="match status" value="1"/>
</dbReference>
<dbReference type="EMBL" id="NIGF01000018">
    <property type="protein sequence ID" value="PQV62948.1"/>
    <property type="molecule type" value="Genomic_DNA"/>
</dbReference>
<comment type="caution">
    <text evidence="2">The sequence shown here is derived from an EMBL/GenBank/DDBJ whole genome shotgun (WGS) entry which is preliminary data.</text>
</comment>